<keyword evidence="9 12" id="KW-0406">Ion transport</keyword>
<comment type="subcellular location">
    <subcellularLocation>
        <location evidence="1">Membrane</location>
        <topology evidence="1">Multi-pass membrane protein</topology>
    </subcellularLocation>
</comment>
<feature type="transmembrane region" description="Helical" evidence="14">
    <location>
        <begin position="20"/>
        <end position="40"/>
    </location>
</feature>
<gene>
    <name evidence="16" type="ORF">L596_015730</name>
</gene>
<evidence type="ECO:0000256" key="6">
    <source>
        <dbReference type="ARBA" id="ARBA00022826"/>
    </source>
</evidence>
<feature type="transmembrane region" description="Helical" evidence="14">
    <location>
        <begin position="262"/>
        <end position="285"/>
    </location>
</feature>
<evidence type="ECO:0000256" key="4">
    <source>
        <dbReference type="ARBA" id="ARBA00022538"/>
    </source>
</evidence>
<dbReference type="InterPro" id="IPR003280">
    <property type="entry name" value="2pore_dom_K_chnl"/>
</dbReference>
<dbReference type="OrthoDB" id="297496at2759"/>
<dbReference type="PANTHER" id="PTHR11003:SF345">
    <property type="entry name" value="TWIK FAMILY OF POTASSIUM CHANNELS PROTEIN 18"/>
    <property type="match status" value="1"/>
</dbReference>
<evidence type="ECO:0000256" key="8">
    <source>
        <dbReference type="ARBA" id="ARBA00022989"/>
    </source>
</evidence>
<evidence type="ECO:0000256" key="1">
    <source>
        <dbReference type="ARBA" id="ARBA00004141"/>
    </source>
</evidence>
<proteinExistence type="inferred from homology"/>
<dbReference type="GO" id="GO:0005886">
    <property type="term" value="C:plasma membrane"/>
    <property type="evidence" value="ECO:0007669"/>
    <property type="project" value="TreeGrafter"/>
</dbReference>
<dbReference type="GO" id="GO:0030322">
    <property type="term" value="P:stabilization of membrane potential"/>
    <property type="evidence" value="ECO:0007669"/>
    <property type="project" value="TreeGrafter"/>
</dbReference>
<organism evidence="16 17">
    <name type="scientific">Steinernema carpocapsae</name>
    <name type="common">Entomopathogenic nematode</name>
    <dbReference type="NCBI Taxonomy" id="34508"/>
    <lineage>
        <taxon>Eukaryota</taxon>
        <taxon>Metazoa</taxon>
        <taxon>Ecdysozoa</taxon>
        <taxon>Nematoda</taxon>
        <taxon>Chromadorea</taxon>
        <taxon>Rhabditida</taxon>
        <taxon>Tylenchina</taxon>
        <taxon>Panagrolaimomorpha</taxon>
        <taxon>Strongyloidoidea</taxon>
        <taxon>Steinernematidae</taxon>
        <taxon>Steinernema</taxon>
    </lineage>
</organism>
<keyword evidence="6" id="KW-0631">Potassium channel</keyword>
<evidence type="ECO:0000256" key="9">
    <source>
        <dbReference type="ARBA" id="ARBA00023065"/>
    </source>
</evidence>
<evidence type="ECO:0000313" key="16">
    <source>
        <dbReference type="EMBL" id="TKR81937.1"/>
    </source>
</evidence>
<keyword evidence="7" id="KW-0630">Potassium</keyword>
<dbReference type="InterPro" id="IPR013099">
    <property type="entry name" value="K_chnl_dom"/>
</dbReference>
<reference evidence="16 17" key="2">
    <citation type="journal article" date="2019" name="G3 (Bethesda)">
        <title>Hybrid Assembly of the Genome of the Entomopathogenic Nematode Steinernema carpocapsae Identifies the X-Chromosome.</title>
        <authorList>
            <person name="Serra L."/>
            <person name="Macchietto M."/>
            <person name="Macias-Munoz A."/>
            <person name="McGill C.J."/>
            <person name="Rodriguez I.M."/>
            <person name="Rodriguez B."/>
            <person name="Murad R."/>
            <person name="Mortazavi A."/>
        </authorList>
    </citation>
    <scope>NUCLEOTIDE SEQUENCE [LARGE SCALE GENOMIC DNA]</scope>
    <source>
        <strain evidence="16 17">ALL</strain>
    </source>
</reference>
<evidence type="ECO:0000256" key="3">
    <source>
        <dbReference type="ARBA" id="ARBA00022448"/>
    </source>
</evidence>
<dbReference type="EMBL" id="AZBU02000004">
    <property type="protein sequence ID" value="TKR81937.1"/>
    <property type="molecule type" value="Genomic_DNA"/>
</dbReference>
<keyword evidence="4" id="KW-0633">Potassium transport</keyword>
<comment type="similarity">
    <text evidence="2 12">Belongs to the two pore domain potassium channel (TC 1.A.1.8) family.</text>
</comment>
<name>A0A4U5NFW6_STECR</name>
<keyword evidence="8 14" id="KW-1133">Transmembrane helix</keyword>
<evidence type="ECO:0000259" key="15">
    <source>
        <dbReference type="Pfam" id="PF07885"/>
    </source>
</evidence>
<evidence type="ECO:0000256" key="14">
    <source>
        <dbReference type="SAM" id="Phobius"/>
    </source>
</evidence>
<dbReference type="GO" id="GO:0022841">
    <property type="term" value="F:potassium ion leak channel activity"/>
    <property type="evidence" value="ECO:0007669"/>
    <property type="project" value="TreeGrafter"/>
</dbReference>
<comment type="caution">
    <text evidence="16">The sequence shown here is derived from an EMBL/GenBank/DDBJ whole genome shotgun (WGS) entry which is preliminary data.</text>
</comment>
<dbReference type="InterPro" id="IPR003092">
    <property type="entry name" value="2pore_dom_K_chnl_TASK"/>
</dbReference>
<dbReference type="Pfam" id="PF07885">
    <property type="entry name" value="Ion_trans_2"/>
    <property type="match status" value="2"/>
</dbReference>
<evidence type="ECO:0000256" key="13">
    <source>
        <dbReference type="SAM" id="MobiDB-lite"/>
    </source>
</evidence>
<feature type="domain" description="Potassium channel" evidence="15">
    <location>
        <begin position="102"/>
        <end position="159"/>
    </location>
</feature>
<dbReference type="PRINTS" id="PR01095">
    <property type="entry name" value="TASKCHANNEL"/>
</dbReference>
<feature type="transmembrane region" description="Helical" evidence="14">
    <location>
        <begin position="240"/>
        <end position="256"/>
    </location>
</feature>
<evidence type="ECO:0000256" key="12">
    <source>
        <dbReference type="RuleBase" id="RU003857"/>
    </source>
</evidence>
<evidence type="ECO:0000256" key="2">
    <source>
        <dbReference type="ARBA" id="ARBA00006666"/>
    </source>
</evidence>
<feature type="compositionally biased region" description="Basic and acidic residues" evidence="13">
    <location>
        <begin position="324"/>
        <end position="354"/>
    </location>
</feature>
<evidence type="ECO:0000256" key="11">
    <source>
        <dbReference type="ARBA" id="ARBA00023303"/>
    </source>
</evidence>
<evidence type="ECO:0000256" key="7">
    <source>
        <dbReference type="ARBA" id="ARBA00022958"/>
    </source>
</evidence>
<dbReference type="Gene3D" id="1.10.287.70">
    <property type="match status" value="1"/>
</dbReference>
<protein>
    <recommendedName>
        <fullName evidence="15">Potassium channel domain-containing protein</fullName>
    </recommendedName>
</protein>
<sequence>MLRRQADKLIDLTKAGLHALVPVIILFIFTLIGALIFYVIEEPNEAYELRQLATERAKLREDTAFRLNIIKNLKGVEAYNETVRSLDMYRDGLGVDEVDLDYRKWNFWNSAYYAMTIYTTIGYGDISPVTRTGKIFTIIYAFIGIPIALITLVYLGSLFAKVVIIVWDLIIKASGCMSKDLQDKMKKIGPYDSVQKLDYQDSEVLLQFPVTALIAYVTVYILIVAWIFTLWENWDYGSSLYFSLISFLTIGFGDITPNTSDWTQVFTMFLILVGLAIVSTVLTIIQKQIEALANGMTGSIDDEYAQAVQEMEDEGDTGSTGSRKSIEEKRKESDVEKQVKKEEEAGKPKAMDKIYNKMSLKSRFLYNMMPEDRRKQLERHAEKRQAVKTRGTQTDAYLMSRKKTLSE</sequence>
<feature type="transmembrane region" description="Helical" evidence="14">
    <location>
        <begin position="206"/>
        <end position="228"/>
    </location>
</feature>
<feature type="transmembrane region" description="Helical" evidence="14">
    <location>
        <begin position="138"/>
        <end position="167"/>
    </location>
</feature>
<feature type="region of interest" description="Disordered" evidence="13">
    <location>
        <begin position="371"/>
        <end position="407"/>
    </location>
</feature>
<evidence type="ECO:0000313" key="17">
    <source>
        <dbReference type="Proteomes" id="UP000298663"/>
    </source>
</evidence>
<feature type="compositionally biased region" description="Basic and acidic residues" evidence="13">
    <location>
        <begin position="371"/>
        <end position="385"/>
    </location>
</feature>
<keyword evidence="17" id="KW-1185">Reference proteome</keyword>
<evidence type="ECO:0000256" key="10">
    <source>
        <dbReference type="ARBA" id="ARBA00023136"/>
    </source>
</evidence>
<keyword evidence="5 12" id="KW-0812">Transmembrane</keyword>
<reference evidence="16 17" key="1">
    <citation type="journal article" date="2015" name="Genome Biol.">
        <title>Comparative genomics of Steinernema reveals deeply conserved gene regulatory networks.</title>
        <authorList>
            <person name="Dillman A.R."/>
            <person name="Macchietto M."/>
            <person name="Porter C.F."/>
            <person name="Rogers A."/>
            <person name="Williams B."/>
            <person name="Antoshechkin I."/>
            <person name="Lee M.M."/>
            <person name="Goodwin Z."/>
            <person name="Lu X."/>
            <person name="Lewis E.E."/>
            <person name="Goodrich-Blair H."/>
            <person name="Stock S.P."/>
            <person name="Adams B.J."/>
            <person name="Sternberg P.W."/>
            <person name="Mortazavi A."/>
        </authorList>
    </citation>
    <scope>NUCLEOTIDE SEQUENCE [LARGE SCALE GENOMIC DNA]</scope>
    <source>
        <strain evidence="16 17">ALL</strain>
    </source>
</reference>
<dbReference type="GO" id="GO:0015271">
    <property type="term" value="F:outward rectifier potassium channel activity"/>
    <property type="evidence" value="ECO:0007669"/>
    <property type="project" value="TreeGrafter"/>
</dbReference>
<keyword evidence="10 14" id="KW-0472">Membrane</keyword>
<feature type="region of interest" description="Disordered" evidence="13">
    <location>
        <begin position="309"/>
        <end position="354"/>
    </location>
</feature>
<dbReference type="SUPFAM" id="SSF81324">
    <property type="entry name" value="Voltage-gated potassium channels"/>
    <property type="match status" value="2"/>
</dbReference>
<dbReference type="PRINTS" id="PR01333">
    <property type="entry name" value="2POREKCHANEL"/>
</dbReference>
<evidence type="ECO:0000256" key="5">
    <source>
        <dbReference type="ARBA" id="ARBA00022692"/>
    </source>
</evidence>
<dbReference type="Proteomes" id="UP000298663">
    <property type="component" value="Unassembled WGS sequence"/>
</dbReference>
<keyword evidence="3 12" id="KW-0813">Transport</keyword>
<keyword evidence="11 12" id="KW-0407">Ion channel</keyword>
<feature type="domain" description="Potassium channel" evidence="15">
    <location>
        <begin position="217"/>
        <end position="289"/>
    </location>
</feature>
<dbReference type="PANTHER" id="PTHR11003">
    <property type="entry name" value="POTASSIUM CHANNEL, SUBFAMILY K"/>
    <property type="match status" value="1"/>
</dbReference>
<accession>A0A4U5NFW6</accession>
<dbReference type="AlphaFoldDB" id="A0A4U5NFW6"/>